<proteinExistence type="inferred from homology"/>
<dbReference type="InterPro" id="IPR050565">
    <property type="entry name" value="LYPA1-2/EST-like"/>
</dbReference>
<dbReference type="EMBL" id="BAVS01000010">
    <property type="protein sequence ID" value="GAE93209.1"/>
    <property type="molecule type" value="Genomic_DNA"/>
</dbReference>
<dbReference type="GO" id="GO:0016787">
    <property type="term" value="F:hydrolase activity"/>
    <property type="evidence" value="ECO:0007669"/>
    <property type="project" value="UniProtKB-KW"/>
</dbReference>
<comment type="caution">
    <text evidence="4">The sequence shown here is derived from an EMBL/GenBank/DDBJ whole genome shotgun (WGS) entry which is preliminary data.</text>
</comment>
<dbReference type="InterPro" id="IPR003140">
    <property type="entry name" value="PLipase/COase/thioEstase"/>
</dbReference>
<dbReference type="RefSeq" id="WP_035723394.1">
    <property type="nucleotide sequence ID" value="NZ_BAVS01000010.1"/>
</dbReference>
<evidence type="ECO:0000259" key="3">
    <source>
        <dbReference type="Pfam" id="PF02230"/>
    </source>
</evidence>
<feature type="domain" description="Phospholipase/carboxylesterase/thioesterase" evidence="3">
    <location>
        <begin position="22"/>
        <end position="204"/>
    </location>
</feature>
<comment type="similarity">
    <text evidence="1">Belongs to the AB hydrolase superfamily. AB hydrolase 2 family.</text>
</comment>
<dbReference type="Gene3D" id="3.40.50.1820">
    <property type="entry name" value="alpha/beta hydrolase"/>
    <property type="match status" value="1"/>
</dbReference>
<reference evidence="4 5" key="1">
    <citation type="journal article" date="2014" name="Genome Announc.">
        <title>Draft Genome Sequence of the Boron-Tolerant and Moderately Halotolerant Bacterium Gracilibacillus boraciitolerans JCM 21714T.</title>
        <authorList>
            <person name="Ahmed I."/>
            <person name="Oshima K."/>
            <person name="Suda W."/>
            <person name="Kitamura K."/>
            <person name="Iida T."/>
            <person name="Ohmori Y."/>
            <person name="Fujiwara T."/>
            <person name="Hattori M."/>
            <person name="Ohkuma M."/>
        </authorList>
    </citation>
    <scope>NUCLEOTIDE SEQUENCE [LARGE SCALE GENOMIC DNA]</scope>
    <source>
        <strain evidence="4 5">JCM 21714</strain>
    </source>
</reference>
<dbReference type="eggNOG" id="COG0400">
    <property type="taxonomic scope" value="Bacteria"/>
</dbReference>
<evidence type="ECO:0000313" key="4">
    <source>
        <dbReference type="EMBL" id="GAE93209.1"/>
    </source>
</evidence>
<dbReference type="InterPro" id="IPR029058">
    <property type="entry name" value="AB_hydrolase_fold"/>
</dbReference>
<accession>W4VKB4</accession>
<keyword evidence="5" id="KW-1185">Reference proteome</keyword>
<dbReference type="SUPFAM" id="SSF53474">
    <property type="entry name" value="alpha/beta-Hydrolases"/>
    <property type="match status" value="1"/>
</dbReference>
<gene>
    <name evidence="4" type="ORF">JCM21714_2263</name>
</gene>
<organism evidence="4 5">
    <name type="scientific">Gracilibacillus boraciitolerans JCM 21714</name>
    <dbReference type="NCBI Taxonomy" id="1298598"/>
    <lineage>
        <taxon>Bacteria</taxon>
        <taxon>Bacillati</taxon>
        <taxon>Bacillota</taxon>
        <taxon>Bacilli</taxon>
        <taxon>Bacillales</taxon>
        <taxon>Bacillaceae</taxon>
        <taxon>Gracilibacillus</taxon>
    </lineage>
</organism>
<evidence type="ECO:0000256" key="1">
    <source>
        <dbReference type="ARBA" id="ARBA00006499"/>
    </source>
</evidence>
<dbReference type="OrthoDB" id="9795555at2"/>
<sequence>MNLSLYYELRKPSNVDENATYPAIFVMHGMGSDEQDMLSLFDGLQEEYFIFAIRGPIIQPPGYAFFEMEQLGTPPEQSSFEEALAKVAQFIREAKQHFPIAEDQIFLSGFSQGAIMSMSLALVLGEKIKGVMAFSGYLPDIVKNNVASVKELSIFISHGEHDPVLPFEWGESANAYFNQLGAEVTFKSYPIQHGVSWENREAAFKWLKDNSK</sequence>
<evidence type="ECO:0000256" key="2">
    <source>
        <dbReference type="ARBA" id="ARBA00022801"/>
    </source>
</evidence>
<protein>
    <submittedName>
        <fullName evidence="4">Carboxylesterase family protein</fullName>
    </submittedName>
</protein>
<keyword evidence="2" id="KW-0378">Hydrolase</keyword>
<dbReference type="Proteomes" id="UP000019102">
    <property type="component" value="Unassembled WGS sequence"/>
</dbReference>
<dbReference type="PANTHER" id="PTHR10655:SF17">
    <property type="entry name" value="LYSOPHOSPHOLIPASE-LIKE PROTEIN 1"/>
    <property type="match status" value="1"/>
</dbReference>
<name>W4VKB4_9BACI</name>
<dbReference type="STRING" id="1298598.JCM21714_2263"/>
<dbReference type="AlphaFoldDB" id="W4VKB4"/>
<dbReference type="PANTHER" id="PTHR10655">
    <property type="entry name" value="LYSOPHOSPHOLIPASE-RELATED"/>
    <property type="match status" value="1"/>
</dbReference>
<dbReference type="Pfam" id="PF02230">
    <property type="entry name" value="Abhydrolase_2"/>
    <property type="match status" value="1"/>
</dbReference>
<evidence type="ECO:0000313" key="5">
    <source>
        <dbReference type="Proteomes" id="UP000019102"/>
    </source>
</evidence>